<dbReference type="Gene3D" id="3.40.50.1820">
    <property type="entry name" value="alpha/beta hydrolase"/>
    <property type="match status" value="1"/>
</dbReference>
<dbReference type="InterPro" id="IPR029058">
    <property type="entry name" value="AB_hydrolase_fold"/>
</dbReference>
<dbReference type="RefSeq" id="WP_149851174.1">
    <property type="nucleotide sequence ID" value="NZ_VUOB01000036.1"/>
</dbReference>
<reference evidence="2 3" key="2">
    <citation type="submission" date="2019-09" db="EMBL/GenBank/DDBJ databases">
        <authorList>
            <person name="Jin C."/>
        </authorList>
    </citation>
    <scope>NUCLEOTIDE SEQUENCE [LARGE SCALE GENOMIC DNA]</scope>
    <source>
        <strain evidence="2 3">AN110305</strain>
    </source>
</reference>
<dbReference type="PANTHER" id="PTHR43433:SF5">
    <property type="entry name" value="AB HYDROLASE-1 DOMAIN-CONTAINING PROTEIN"/>
    <property type="match status" value="1"/>
</dbReference>
<dbReference type="GO" id="GO:0016787">
    <property type="term" value="F:hydrolase activity"/>
    <property type="evidence" value="ECO:0007669"/>
    <property type="project" value="UniProtKB-KW"/>
</dbReference>
<feature type="domain" description="AB hydrolase-1" evidence="1">
    <location>
        <begin position="26"/>
        <end position="245"/>
    </location>
</feature>
<evidence type="ECO:0000259" key="1">
    <source>
        <dbReference type="Pfam" id="PF00561"/>
    </source>
</evidence>
<evidence type="ECO:0000313" key="2">
    <source>
        <dbReference type="EMBL" id="KAA2260450.1"/>
    </source>
</evidence>
<reference evidence="2 3" key="1">
    <citation type="submission" date="2019-09" db="EMBL/GenBank/DDBJ databases">
        <title>Goodfellowia gen. nov., a new genus of the Pseudonocardineae related to Actinoalloteichus, containing Goodfellowia coeruleoviolacea gen. nov., comb. nov. gen. nov., comb. nov.</title>
        <authorList>
            <person name="Labeda D."/>
        </authorList>
    </citation>
    <scope>NUCLEOTIDE SEQUENCE [LARGE SCALE GENOMIC DNA]</scope>
    <source>
        <strain evidence="2 3">AN110305</strain>
    </source>
</reference>
<sequence>MRTQQTRVPVSGGGSLWAERAGEGTPVVLLHGAGMDSRLWDMVFPALAGRHTVVRYDACGLGRSTPPTEPFRDVADLRAVLDHFGLDRAALVGMSLGGETALDFTVAHPDRVAALALVGSSVSGHTWPEAPDLVAYGAANRERDAGRLAELELSIWAPMGVAATGGELIATMIADNARRRVAGEHGAVHPDQDAVTLLGQVTAPTLVVHGDQDHPEIAAIAARLVAGIPGARGEVVPDADHYLPLRGPERLTDLLLAHLP</sequence>
<protein>
    <submittedName>
        <fullName evidence="2">Alpha/beta fold hydrolase</fullName>
    </submittedName>
</protein>
<dbReference type="EMBL" id="VUOB01000036">
    <property type="protein sequence ID" value="KAA2260450.1"/>
    <property type="molecule type" value="Genomic_DNA"/>
</dbReference>
<dbReference type="AlphaFoldDB" id="A0A5B2XBJ7"/>
<dbReference type="OrthoDB" id="495620at2"/>
<name>A0A5B2XBJ7_9PSEU</name>
<dbReference type="SUPFAM" id="SSF53474">
    <property type="entry name" value="alpha/beta-Hydrolases"/>
    <property type="match status" value="1"/>
</dbReference>
<gene>
    <name evidence="2" type="ORF">F0L68_20150</name>
</gene>
<organism evidence="2 3">
    <name type="scientific">Solihabitans fulvus</name>
    <dbReference type="NCBI Taxonomy" id="1892852"/>
    <lineage>
        <taxon>Bacteria</taxon>
        <taxon>Bacillati</taxon>
        <taxon>Actinomycetota</taxon>
        <taxon>Actinomycetes</taxon>
        <taxon>Pseudonocardiales</taxon>
        <taxon>Pseudonocardiaceae</taxon>
        <taxon>Solihabitans</taxon>
    </lineage>
</organism>
<dbReference type="PANTHER" id="PTHR43433">
    <property type="entry name" value="HYDROLASE, ALPHA/BETA FOLD FAMILY PROTEIN"/>
    <property type="match status" value="1"/>
</dbReference>
<keyword evidence="3" id="KW-1185">Reference proteome</keyword>
<dbReference type="PRINTS" id="PR00111">
    <property type="entry name" value="ABHYDROLASE"/>
</dbReference>
<dbReference type="InterPro" id="IPR000073">
    <property type="entry name" value="AB_hydrolase_1"/>
</dbReference>
<dbReference type="Proteomes" id="UP000323454">
    <property type="component" value="Unassembled WGS sequence"/>
</dbReference>
<comment type="caution">
    <text evidence="2">The sequence shown here is derived from an EMBL/GenBank/DDBJ whole genome shotgun (WGS) entry which is preliminary data.</text>
</comment>
<dbReference type="InterPro" id="IPR050471">
    <property type="entry name" value="AB_hydrolase"/>
</dbReference>
<accession>A0A5B2XBJ7</accession>
<proteinExistence type="predicted"/>
<keyword evidence="2" id="KW-0378">Hydrolase</keyword>
<dbReference type="Pfam" id="PF00561">
    <property type="entry name" value="Abhydrolase_1"/>
    <property type="match status" value="1"/>
</dbReference>
<evidence type="ECO:0000313" key="3">
    <source>
        <dbReference type="Proteomes" id="UP000323454"/>
    </source>
</evidence>